<dbReference type="Proteomes" id="UP000292695">
    <property type="component" value="Unassembled WGS sequence"/>
</dbReference>
<protein>
    <submittedName>
        <fullName evidence="2">Uncharacterized protein</fullName>
    </submittedName>
</protein>
<accession>A0A4R0I7Q0</accession>
<dbReference type="AlphaFoldDB" id="A0A4R0I7Q0"/>
<name>A0A4R0I7Q0_9ACTN</name>
<evidence type="ECO:0000256" key="1">
    <source>
        <dbReference type="SAM" id="MobiDB-lite"/>
    </source>
</evidence>
<organism evidence="2 3">
    <name type="scientific">Kribbella sindirgiensis</name>
    <dbReference type="NCBI Taxonomy" id="1124744"/>
    <lineage>
        <taxon>Bacteria</taxon>
        <taxon>Bacillati</taxon>
        <taxon>Actinomycetota</taxon>
        <taxon>Actinomycetes</taxon>
        <taxon>Propionibacteriales</taxon>
        <taxon>Kribbellaceae</taxon>
        <taxon>Kribbella</taxon>
    </lineage>
</organism>
<dbReference type="EMBL" id="SJKA01000015">
    <property type="protein sequence ID" value="TCC24434.1"/>
    <property type="molecule type" value="Genomic_DNA"/>
</dbReference>
<reference evidence="2 3" key="1">
    <citation type="submission" date="2019-02" db="EMBL/GenBank/DDBJ databases">
        <title>Kribbella capetownensis sp. nov. and Kribbella speibonae sp. nov., isolated from soil.</title>
        <authorList>
            <person name="Curtis S.M."/>
            <person name="Norton I."/>
            <person name="Everest G.J."/>
            <person name="Meyers P.R."/>
        </authorList>
    </citation>
    <scope>NUCLEOTIDE SEQUENCE [LARGE SCALE GENOMIC DNA]</scope>
    <source>
        <strain evidence="2 3">DSM 27082</strain>
    </source>
</reference>
<dbReference type="OrthoDB" id="3812886at2"/>
<gene>
    <name evidence="2" type="ORF">E0H50_32865</name>
</gene>
<sequence length="344" mass="37248">MSAGKSRDGRRSGRGGSRRHNDDADRPHPVLTPLTVRQADRLVRLAEAVVAERGFPLRYDGAGALVATGDCQVKDTPSAGLANLARTVSGLPRQQWRSAVVAHFGQMPPPGERPMVPEDLENELYLRLVCAATIERGWTDRVPEFVPGVVTAPATYTGRAVAMHFDIDSLGVSWEEITRMGLANLRRLKDNVELVRDPVGDGGEVAMLTGGMFTASRALVLDTVLRESLHVENPPFGCLVAMPSRDMLLIHVLRDQTVINAFGMLLNLANCFFADSPGPVSPHVYYVTGDEWQQVTDYSTGTAQLQAGGRFSETLRRLDGAIFGEPDVRGDGIPVPPASRGGSR</sequence>
<feature type="compositionally biased region" description="Basic and acidic residues" evidence="1">
    <location>
        <begin position="19"/>
        <end position="28"/>
    </location>
</feature>
<feature type="compositionally biased region" description="Basic and acidic residues" evidence="1">
    <location>
        <begin position="1"/>
        <end position="11"/>
    </location>
</feature>
<feature type="region of interest" description="Disordered" evidence="1">
    <location>
        <begin position="1"/>
        <end position="33"/>
    </location>
</feature>
<evidence type="ECO:0000313" key="3">
    <source>
        <dbReference type="Proteomes" id="UP000292695"/>
    </source>
</evidence>
<evidence type="ECO:0000313" key="2">
    <source>
        <dbReference type="EMBL" id="TCC24434.1"/>
    </source>
</evidence>
<keyword evidence="3" id="KW-1185">Reference proteome</keyword>
<proteinExistence type="predicted"/>
<dbReference type="RefSeq" id="WP_131294880.1">
    <property type="nucleotide sequence ID" value="NZ_SJKA01000015.1"/>
</dbReference>
<comment type="caution">
    <text evidence="2">The sequence shown here is derived from an EMBL/GenBank/DDBJ whole genome shotgun (WGS) entry which is preliminary data.</text>
</comment>